<sequence length="154" mass="17125">MSSKSPTGYHLQCSGEAAETAAAHQDANASITAYFACFCPFVQRAWIALELLGQNVGDEEAKEAGFDYRYVEVDPYKKPKELLEVSPKGLVPLKLPNGKANAILPSDPYTRARHLLAGQRHSETLTPGFYRYLQAQDAEKQVQYGQYVTFIHTL</sequence>
<evidence type="ECO:0000313" key="2">
    <source>
        <dbReference type="Proteomes" id="UP001230649"/>
    </source>
</evidence>
<name>A0ACC2WZM1_9TREE</name>
<accession>A0ACC2WZM1</accession>
<organism evidence="1 2">
    <name type="scientific">Naganishia adeliensis</name>
    <dbReference type="NCBI Taxonomy" id="92952"/>
    <lineage>
        <taxon>Eukaryota</taxon>
        <taxon>Fungi</taxon>
        <taxon>Dikarya</taxon>
        <taxon>Basidiomycota</taxon>
        <taxon>Agaricomycotina</taxon>
        <taxon>Tremellomycetes</taxon>
        <taxon>Filobasidiales</taxon>
        <taxon>Filobasidiaceae</taxon>
        <taxon>Naganishia</taxon>
    </lineage>
</organism>
<keyword evidence="2" id="KW-1185">Reference proteome</keyword>
<evidence type="ECO:0000313" key="1">
    <source>
        <dbReference type="EMBL" id="KAJ9116596.1"/>
    </source>
</evidence>
<gene>
    <name evidence="1" type="ORF">QFC20_000529</name>
</gene>
<comment type="caution">
    <text evidence="1">The sequence shown here is derived from an EMBL/GenBank/DDBJ whole genome shotgun (WGS) entry which is preliminary data.</text>
</comment>
<dbReference type="EMBL" id="JASBWS010000003">
    <property type="protein sequence ID" value="KAJ9116596.1"/>
    <property type="molecule type" value="Genomic_DNA"/>
</dbReference>
<dbReference type="Proteomes" id="UP001230649">
    <property type="component" value="Unassembled WGS sequence"/>
</dbReference>
<reference evidence="1" key="1">
    <citation type="submission" date="2023-04" db="EMBL/GenBank/DDBJ databases">
        <title>Draft Genome sequencing of Naganishia species isolated from polar environments using Oxford Nanopore Technology.</title>
        <authorList>
            <person name="Leo P."/>
            <person name="Venkateswaran K."/>
        </authorList>
    </citation>
    <scope>NUCLEOTIDE SEQUENCE</scope>
    <source>
        <strain evidence="1">MNA-CCFEE 5262</strain>
    </source>
</reference>
<protein>
    <submittedName>
        <fullName evidence="1">Uncharacterized protein</fullName>
    </submittedName>
</protein>
<proteinExistence type="predicted"/>